<dbReference type="HAMAP" id="MF_00144">
    <property type="entry name" value="tRNA_thiouridyl_MnmA"/>
    <property type="match status" value="1"/>
</dbReference>
<dbReference type="SUPFAM" id="SSF52402">
    <property type="entry name" value="Adenine nucleotide alpha hydrolases-like"/>
    <property type="match status" value="1"/>
</dbReference>
<name>A0A0D1BWC8_CLOBO</name>
<feature type="binding site" evidence="11">
    <location>
        <position position="122"/>
    </location>
    <ligand>
        <name>ATP</name>
        <dbReference type="ChEBI" id="CHEBI:30616"/>
    </ligand>
</feature>
<comment type="catalytic activity">
    <reaction evidence="9 11">
        <text>S-sulfanyl-L-cysteinyl-[protein] + uridine(34) in tRNA + AH2 + ATP = 2-thiouridine(34) in tRNA + L-cysteinyl-[protein] + A + AMP + diphosphate + H(+)</text>
        <dbReference type="Rhea" id="RHEA:47032"/>
        <dbReference type="Rhea" id="RHEA-COMP:10131"/>
        <dbReference type="Rhea" id="RHEA-COMP:11726"/>
        <dbReference type="Rhea" id="RHEA-COMP:11727"/>
        <dbReference type="Rhea" id="RHEA-COMP:11728"/>
        <dbReference type="ChEBI" id="CHEBI:13193"/>
        <dbReference type="ChEBI" id="CHEBI:15378"/>
        <dbReference type="ChEBI" id="CHEBI:17499"/>
        <dbReference type="ChEBI" id="CHEBI:29950"/>
        <dbReference type="ChEBI" id="CHEBI:30616"/>
        <dbReference type="ChEBI" id="CHEBI:33019"/>
        <dbReference type="ChEBI" id="CHEBI:61963"/>
        <dbReference type="ChEBI" id="CHEBI:65315"/>
        <dbReference type="ChEBI" id="CHEBI:87170"/>
        <dbReference type="ChEBI" id="CHEBI:456215"/>
        <dbReference type="EC" id="2.8.1.13"/>
    </reaction>
</comment>
<dbReference type="Proteomes" id="UP000032250">
    <property type="component" value="Unassembled WGS sequence"/>
</dbReference>
<protein>
    <recommendedName>
        <fullName evidence="11">tRNA-specific 2-thiouridylase MnmA</fullName>
        <ecNumber evidence="11">2.8.1.13</ecNumber>
    </recommendedName>
</protein>
<evidence type="ECO:0000256" key="5">
    <source>
        <dbReference type="ARBA" id="ARBA00022741"/>
    </source>
</evidence>
<evidence type="ECO:0000256" key="6">
    <source>
        <dbReference type="ARBA" id="ARBA00022840"/>
    </source>
</evidence>
<evidence type="ECO:0000256" key="3">
    <source>
        <dbReference type="ARBA" id="ARBA00022679"/>
    </source>
</evidence>
<sequence>MSKGTVALAMSGGVDSSVSAYILKERGYDVIGIYMDLWRDEREEYCNKSASEDARRVAEKLNIPFHVINIEKKFKDNVIDYFIDEYLSGRTPNPCVACNKTIKFEAFFNAAKEFGADFMATGHYCKIEERNERKVIVKAEDDKKDQTYMMYNLKQYQLDRTIMPCGEYKKDHIREIAESIGLDVYNKKDSQEICFIPDNDHGGFIKRNYKRKISEGNFVDKEGNIIGKHKGIIYYTIGQRKGLGIALGKPAYVIDINPITNEVVIGEEEDIFRTELIAKDVNFIPFDKLEKPMELEAKVRYSAKPSKATIIPLENNKVKVVFENKQRAITKGQSVVFYDKDVLAGGGIIEGIV</sequence>
<dbReference type="Gene3D" id="3.40.50.620">
    <property type="entry name" value="HUPs"/>
    <property type="match status" value="1"/>
</dbReference>
<accession>A0A0D1BWC8</accession>
<organism evidence="14 15">
    <name type="scientific">Clostridium botulinum B2 450</name>
    <dbReference type="NCBI Taxonomy" id="1379739"/>
    <lineage>
        <taxon>Bacteria</taxon>
        <taxon>Bacillati</taxon>
        <taxon>Bacillota</taxon>
        <taxon>Clostridia</taxon>
        <taxon>Eubacteriales</taxon>
        <taxon>Clostridiaceae</taxon>
        <taxon>Clostridium</taxon>
    </lineage>
</organism>
<feature type="active site" description="Nucleophile" evidence="11">
    <location>
        <position position="98"/>
    </location>
</feature>
<dbReference type="GO" id="GO:0005524">
    <property type="term" value="F:ATP binding"/>
    <property type="evidence" value="ECO:0007669"/>
    <property type="project" value="UniProtKB-KW"/>
</dbReference>
<feature type="region of interest" description="Interaction with tRNA" evidence="11">
    <location>
        <begin position="300"/>
        <end position="301"/>
    </location>
</feature>
<dbReference type="Gene3D" id="2.40.30.10">
    <property type="entry name" value="Translation factors"/>
    <property type="match status" value="1"/>
</dbReference>
<dbReference type="PANTHER" id="PTHR11933:SF5">
    <property type="entry name" value="MITOCHONDRIAL TRNA-SPECIFIC 2-THIOURIDYLASE 1"/>
    <property type="match status" value="1"/>
</dbReference>
<evidence type="ECO:0000259" key="12">
    <source>
        <dbReference type="Pfam" id="PF20258"/>
    </source>
</evidence>
<dbReference type="GO" id="GO:0103016">
    <property type="term" value="F:tRNA-uridine 2-sulfurtransferase activity"/>
    <property type="evidence" value="ECO:0007669"/>
    <property type="project" value="UniProtKB-EC"/>
</dbReference>
<dbReference type="PATRIC" id="fig|1379739.3.peg.3259"/>
<evidence type="ECO:0000256" key="7">
    <source>
        <dbReference type="ARBA" id="ARBA00022884"/>
    </source>
</evidence>
<dbReference type="PANTHER" id="PTHR11933">
    <property type="entry name" value="TRNA 5-METHYLAMINOMETHYL-2-THIOURIDYLATE -METHYLTRANSFERASE"/>
    <property type="match status" value="1"/>
</dbReference>
<keyword evidence="5 11" id="KW-0547">Nucleotide-binding</keyword>
<dbReference type="Gene3D" id="2.30.30.280">
    <property type="entry name" value="Adenine nucleotide alpha hydrolases-like domains"/>
    <property type="match status" value="1"/>
</dbReference>
<keyword evidence="7 11" id="KW-0694">RNA-binding</keyword>
<dbReference type="FunFam" id="2.40.30.10:FF:000023">
    <property type="entry name" value="tRNA-specific 2-thiouridylase MnmA"/>
    <property type="match status" value="1"/>
</dbReference>
<dbReference type="NCBIfam" id="TIGR00420">
    <property type="entry name" value="trmU"/>
    <property type="match status" value="1"/>
</dbReference>
<keyword evidence="2 11" id="KW-0820">tRNA-binding</keyword>
<evidence type="ECO:0000256" key="8">
    <source>
        <dbReference type="ARBA" id="ARBA00023157"/>
    </source>
</evidence>
<dbReference type="GO" id="GO:0005737">
    <property type="term" value="C:cytoplasm"/>
    <property type="evidence" value="ECO:0007669"/>
    <property type="project" value="UniProtKB-SubCell"/>
</dbReference>
<evidence type="ECO:0000256" key="2">
    <source>
        <dbReference type="ARBA" id="ARBA00022555"/>
    </source>
</evidence>
<keyword evidence="6 11" id="KW-0067">ATP-binding</keyword>
<dbReference type="EMBL" id="JXSU01000007">
    <property type="protein sequence ID" value="KIS24695.1"/>
    <property type="molecule type" value="Genomic_DNA"/>
</dbReference>
<evidence type="ECO:0000256" key="1">
    <source>
        <dbReference type="ARBA" id="ARBA00022490"/>
    </source>
</evidence>
<feature type="domain" description="tRNA-specific 2-thiouridylase MnmA-like central" evidence="13">
    <location>
        <begin position="204"/>
        <end position="267"/>
    </location>
</feature>
<dbReference type="FunFam" id="3.40.50.620:FF:000115">
    <property type="entry name" value="tRNA-specific 2-thiouridylase MnmA"/>
    <property type="match status" value="1"/>
</dbReference>
<evidence type="ECO:0000259" key="13">
    <source>
        <dbReference type="Pfam" id="PF20259"/>
    </source>
</evidence>
<dbReference type="CDD" id="cd01998">
    <property type="entry name" value="MnmA_TRMU-like"/>
    <property type="match status" value="1"/>
</dbReference>
<keyword evidence="1 11" id="KW-0963">Cytoplasm</keyword>
<keyword evidence="3 11" id="KW-0808">Transferase</keyword>
<dbReference type="InterPro" id="IPR046885">
    <property type="entry name" value="MnmA-like_C"/>
</dbReference>
<dbReference type="AlphaFoldDB" id="A0A0D1BWC8"/>
<feature type="binding site" evidence="11">
    <location>
        <position position="35"/>
    </location>
    <ligand>
        <name>ATP</name>
        <dbReference type="ChEBI" id="CHEBI:30616"/>
    </ligand>
</feature>
<dbReference type="InterPro" id="IPR023382">
    <property type="entry name" value="MnmA-like_central_sf"/>
</dbReference>
<evidence type="ECO:0000256" key="9">
    <source>
        <dbReference type="ARBA" id="ARBA00051542"/>
    </source>
</evidence>
<dbReference type="GO" id="GO:0000049">
    <property type="term" value="F:tRNA binding"/>
    <property type="evidence" value="ECO:0007669"/>
    <property type="project" value="UniProtKB-KW"/>
</dbReference>
<proteinExistence type="inferred from homology"/>
<dbReference type="InterPro" id="IPR004506">
    <property type="entry name" value="MnmA-like"/>
</dbReference>
<comment type="function">
    <text evidence="10 11">Catalyzes the 2-thiolation of uridine at the wobble position (U34) of tRNA, leading to the formation of s(2)U34.</text>
</comment>
<dbReference type="InterPro" id="IPR046884">
    <property type="entry name" value="MnmA-like_central"/>
</dbReference>
<evidence type="ECO:0000313" key="14">
    <source>
        <dbReference type="EMBL" id="KIS24695.1"/>
    </source>
</evidence>
<dbReference type="HOGENOM" id="CLU_035188_0_0_9"/>
<evidence type="ECO:0000313" key="15">
    <source>
        <dbReference type="Proteomes" id="UP000032250"/>
    </source>
</evidence>
<dbReference type="Pfam" id="PF20259">
    <property type="entry name" value="tRNA_Me_trans_M"/>
    <property type="match status" value="1"/>
</dbReference>
<feature type="site" description="Interaction with tRNA" evidence="11">
    <location>
        <position position="123"/>
    </location>
</feature>
<dbReference type="EC" id="2.8.1.13" evidence="11"/>
<evidence type="ECO:0000256" key="11">
    <source>
        <dbReference type="HAMAP-Rule" id="MF_00144"/>
    </source>
</evidence>
<feature type="binding site" evidence="11">
    <location>
        <begin position="9"/>
        <end position="16"/>
    </location>
    <ligand>
        <name>ATP</name>
        <dbReference type="ChEBI" id="CHEBI:30616"/>
    </ligand>
</feature>
<dbReference type="InterPro" id="IPR014729">
    <property type="entry name" value="Rossmann-like_a/b/a_fold"/>
</dbReference>
<evidence type="ECO:0000256" key="4">
    <source>
        <dbReference type="ARBA" id="ARBA00022694"/>
    </source>
</evidence>
<feature type="region of interest" description="Interaction with tRNA" evidence="11">
    <location>
        <begin position="144"/>
        <end position="146"/>
    </location>
</feature>
<dbReference type="Pfam" id="PF03054">
    <property type="entry name" value="tRNA_Me_trans"/>
    <property type="match status" value="1"/>
</dbReference>
<feature type="site" description="Interaction with tRNA" evidence="11">
    <location>
        <position position="333"/>
    </location>
</feature>
<comment type="subcellular location">
    <subcellularLocation>
        <location evidence="11">Cytoplasm</location>
    </subcellularLocation>
</comment>
<comment type="caution">
    <text evidence="14">The sequence shown here is derived from an EMBL/GenBank/DDBJ whole genome shotgun (WGS) entry which is preliminary data.</text>
</comment>
<dbReference type="OrthoDB" id="9800696at2"/>
<dbReference type="RefSeq" id="WP_003484055.1">
    <property type="nucleotide sequence ID" value="NZ_JXSU01000007.1"/>
</dbReference>
<dbReference type="GO" id="GO:0002143">
    <property type="term" value="P:tRNA wobble position uridine thiolation"/>
    <property type="evidence" value="ECO:0007669"/>
    <property type="project" value="TreeGrafter"/>
</dbReference>
<gene>
    <name evidence="11" type="primary">mnmA</name>
    <name evidence="14" type="ORF">N495_14325</name>
</gene>
<dbReference type="NCBIfam" id="NF001138">
    <property type="entry name" value="PRK00143.1"/>
    <property type="match status" value="1"/>
</dbReference>
<reference evidence="14 15" key="1">
    <citation type="submission" date="2014-06" db="EMBL/GenBank/DDBJ databases">
        <title>Genome characterization of distinct group I Clostridium botulinum lineages.</title>
        <authorList>
            <person name="Giordani F."/>
            <person name="Anselmo A."/>
            <person name="Fillo S."/>
            <person name="Palozzi A.M."/>
            <person name="Fortunato A."/>
            <person name="Gentile B."/>
            <person name="Ciammaruconi A."/>
            <person name="Anniballi F."/>
            <person name="De Medici D."/>
            <person name="Lista F."/>
        </authorList>
    </citation>
    <scope>NUCLEOTIDE SEQUENCE [LARGE SCALE GENOMIC DNA]</scope>
    <source>
        <strain evidence="14 15">B2 450</strain>
    </source>
</reference>
<comment type="caution">
    <text evidence="11">Lacks conserved residue(s) required for the propagation of feature annotation.</text>
</comment>
<dbReference type="FunFam" id="2.30.30.280:FF:000001">
    <property type="entry name" value="tRNA-specific 2-thiouridylase MnmA"/>
    <property type="match status" value="1"/>
</dbReference>
<keyword evidence="8" id="KW-1015">Disulfide bond</keyword>
<comment type="similarity">
    <text evidence="11">Belongs to the MnmA/TRMU family.</text>
</comment>
<feature type="domain" description="tRNA-specific 2-thiouridylase MnmA-like C-terminal" evidence="12">
    <location>
        <begin position="274"/>
        <end position="349"/>
    </location>
</feature>
<dbReference type="Pfam" id="PF20258">
    <property type="entry name" value="tRNA_Me_trans_C"/>
    <property type="match status" value="1"/>
</dbReference>
<keyword evidence="4 11" id="KW-0819">tRNA processing</keyword>
<evidence type="ECO:0000256" key="10">
    <source>
        <dbReference type="ARBA" id="ARBA00056575"/>
    </source>
</evidence>
<feature type="active site" description="Cysteine persulfide intermediate" evidence="11">
    <location>
        <position position="194"/>
    </location>
</feature>